<evidence type="ECO:0000256" key="1">
    <source>
        <dbReference type="ARBA" id="ARBA00004138"/>
    </source>
</evidence>
<dbReference type="GO" id="GO:0005516">
    <property type="term" value="F:calmodulin binding"/>
    <property type="evidence" value="ECO:0007669"/>
    <property type="project" value="TreeGrafter"/>
</dbReference>
<accession>A0A401RS29</accession>
<dbReference type="InterPro" id="IPR052102">
    <property type="entry name" value="Enkurin_domain-protein"/>
</dbReference>
<dbReference type="EMBL" id="BEZZ01000002">
    <property type="protein sequence ID" value="GCC20928.1"/>
    <property type="molecule type" value="Genomic_DNA"/>
</dbReference>
<keyword evidence="5" id="KW-0966">Cell projection</keyword>
<comment type="caution">
    <text evidence="8">The sequence shown here is derived from an EMBL/GenBank/DDBJ whole genome shotgun (WGS) entry which is preliminary data.</text>
</comment>
<evidence type="ECO:0000256" key="4">
    <source>
        <dbReference type="ARBA" id="ARBA00023212"/>
    </source>
</evidence>
<evidence type="ECO:0000313" key="8">
    <source>
        <dbReference type="EMBL" id="GCC20928.1"/>
    </source>
</evidence>
<dbReference type="AlphaFoldDB" id="A0A401RS29"/>
<name>A0A401RS29_CHIPU</name>
<protein>
    <recommendedName>
        <fullName evidence="7">Enkurin domain-containing protein</fullName>
    </recommendedName>
</protein>
<dbReference type="PANTHER" id="PTHR21490">
    <property type="entry name" value="ENKURIN-RELATED"/>
    <property type="match status" value="1"/>
</dbReference>
<dbReference type="PANTHER" id="PTHR21490:SF0">
    <property type="entry name" value="ENKURIN"/>
    <property type="match status" value="1"/>
</dbReference>
<dbReference type="Proteomes" id="UP000287033">
    <property type="component" value="Unassembled WGS sequence"/>
</dbReference>
<keyword evidence="3" id="KW-0963">Cytoplasm</keyword>
<dbReference type="OMA" id="HRVIYIA"/>
<dbReference type="InterPro" id="IPR027012">
    <property type="entry name" value="Enkurin_dom"/>
</dbReference>
<feature type="region of interest" description="Disordered" evidence="6">
    <location>
        <begin position="1"/>
        <end position="58"/>
    </location>
</feature>
<dbReference type="GO" id="GO:0005879">
    <property type="term" value="C:axonemal microtubule"/>
    <property type="evidence" value="ECO:0007669"/>
    <property type="project" value="TreeGrafter"/>
</dbReference>
<keyword evidence="4" id="KW-0206">Cytoskeleton</keyword>
<dbReference type="PROSITE" id="PS51665">
    <property type="entry name" value="ENKURIN"/>
    <property type="match status" value="1"/>
</dbReference>
<organism evidence="8 9">
    <name type="scientific">Chiloscyllium punctatum</name>
    <name type="common">Brownbanded bambooshark</name>
    <name type="synonym">Hemiscyllium punctatum</name>
    <dbReference type="NCBI Taxonomy" id="137246"/>
    <lineage>
        <taxon>Eukaryota</taxon>
        <taxon>Metazoa</taxon>
        <taxon>Chordata</taxon>
        <taxon>Craniata</taxon>
        <taxon>Vertebrata</taxon>
        <taxon>Chondrichthyes</taxon>
        <taxon>Elasmobranchii</taxon>
        <taxon>Galeomorphii</taxon>
        <taxon>Galeoidea</taxon>
        <taxon>Orectolobiformes</taxon>
        <taxon>Hemiscylliidae</taxon>
        <taxon>Chiloscyllium</taxon>
    </lineage>
</organism>
<sequence length="254" mass="29722">MDDEAPSECIYNLLPRPQPPPRQRLNYRSKQRNIVQKDWDSKKSAHKTMGLPKVEPPCPKHHLLKHSKEQKLPERKPYKVPVEGIKSSIPSDKPLMGLRTKKNFVQANVVDVQMQVPKKPVPIIVDTRKGNKILLEPSGLLPTLLYRKDFGKIPDYLIKQSEEEKKAQEEYDAYVKERIRQGSMKMLTEEERNSVLSGLKRNWAELNHAYQSLSILIDTHSKQIHKEVLETKMKKLEQDIDMFEKHKFIYIPRN</sequence>
<evidence type="ECO:0000313" key="9">
    <source>
        <dbReference type="Proteomes" id="UP000287033"/>
    </source>
</evidence>
<evidence type="ECO:0000259" key="7">
    <source>
        <dbReference type="PROSITE" id="PS51665"/>
    </source>
</evidence>
<keyword evidence="9" id="KW-1185">Reference proteome</keyword>
<proteinExistence type="predicted"/>
<evidence type="ECO:0000256" key="5">
    <source>
        <dbReference type="ARBA" id="ARBA00023273"/>
    </source>
</evidence>
<evidence type="ECO:0000256" key="6">
    <source>
        <dbReference type="SAM" id="MobiDB-lite"/>
    </source>
</evidence>
<dbReference type="OrthoDB" id="2123594at2759"/>
<gene>
    <name evidence="8" type="ORF">chiPu_0000105</name>
</gene>
<feature type="domain" description="Enkurin" evidence="7">
    <location>
        <begin position="159"/>
        <end position="251"/>
    </location>
</feature>
<reference evidence="8 9" key="1">
    <citation type="journal article" date="2018" name="Nat. Ecol. Evol.">
        <title>Shark genomes provide insights into elasmobranch evolution and the origin of vertebrates.</title>
        <authorList>
            <person name="Hara Y"/>
            <person name="Yamaguchi K"/>
            <person name="Onimaru K"/>
            <person name="Kadota M"/>
            <person name="Koyanagi M"/>
            <person name="Keeley SD"/>
            <person name="Tatsumi K"/>
            <person name="Tanaka K"/>
            <person name="Motone F"/>
            <person name="Kageyama Y"/>
            <person name="Nozu R"/>
            <person name="Adachi N"/>
            <person name="Nishimura O"/>
            <person name="Nakagawa R"/>
            <person name="Tanegashima C"/>
            <person name="Kiyatake I"/>
            <person name="Matsumoto R"/>
            <person name="Murakumo K"/>
            <person name="Nishida K"/>
            <person name="Terakita A"/>
            <person name="Kuratani S"/>
            <person name="Sato K"/>
            <person name="Hyodo S Kuraku.S."/>
        </authorList>
    </citation>
    <scope>NUCLEOTIDE SEQUENCE [LARGE SCALE GENOMIC DNA]</scope>
</reference>
<dbReference type="STRING" id="137246.A0A401RS29"/>
<evidence type="ECO:0000256" key="3">
    <source>
        <dbReference type="ARBA" id="ARBA00022490"/>
    </source>
</evidence>
<comment type="subcellular location">
    <subcellularLocation>
        <location evidence="1">Cell projection</location>
        <location evidence="1">Cilium</location>
    </subcellularLocation>
    <subcellularLocation>
        <location evidence="2">Cytoplasm</location>
        <location evidence="2">Cytoskeleton</location>
    </subcellularLocation>
</comment>
<dbReference type="GO" id="GO:0001669">
    <property type="term" value="C:acrosomal vesicle"/>
    <property type="evidence" value="ECO:0007669"/>
    <property type="project" value="TreeGrafter"/>
</dbReference>
<evidence type="ECO:0000256" key="2">
    <source>
        <dbReference type="ARBA" id="ARBA00004245"/>
    </source>
</evidence>
<dbReference type="Pfam" id="PF13864">
    <property type="entry name" value="Enkurin"/>
    <property type="match status" value="1"/>
</dbReference>